<evidence type="ECO:0000256" key="7">
    <source>
        <dbReference type="ARBA" id="ARBA00022692"/>
    </source>
</evidence>
<comment type="function">
    <text evidence="10">Part of the binding-protein-dependent transport system for D-xylose. Probably responsible for the translocation of the substrate across the membrane.</text>
</comment>
<feature type="transmembrane region" description="Helical" evidence="12">
    <location>
        <begin position="311"/>
        <end position="331"/>
    </location>
</feature>
<geneLocation type="plasmid" evidence="14">
    <name>pne1b</name>
</geneLocation>
<dbReference type="RefSeq" id="WP_208718920.1">
    <property type="nucleotide sequence ID" value="NZ_CP024770.1"/>
</dbReference>
<dbReference type="Pfam" id="PF02653">
    <property type="entry name" value="BPD_transp_2"/>
    <property type="match status" value="1"/>
</dbReference>
<reference evidence="13 14" key="1">
    <citation type="submission" date="2017-11" db="EMBL/GenBank/DDBJ databases">
        <title>Genome sequence of Pantoea cypripedii NE1.</title>
        <authorList>
            <person name="Nascimento F.X."/>
        </authorList>
    </citation>
    <scope>NUCLEOTIDE SEQUENCE [LARGE SCALE GENOMIC DNA]</scope>
    <source>
        <strain evidence="13 14">NE1</strain>
        <plasmid evidence="14">pne1b</plasmid>
    </source>
</reference>
<evidence type="ECO:0000256" key="8">
    <source>
        <dbReference type="ARBA" id="ARBA00022989"/>
    </source>
</evidence>
<evidence type="ECO:0000313" key="14">
    <source>
        <dbReference type="Proteomes" id="UP000502005"/>
    </source>
</evidence>
<evidence type="ECO:0000256" key="1">
    <source>
        <dbReference type="ARBA" id="ARBA00004429"/>
    </source>
</evidence>
<name>A0A6B9GGE1_PANCY</name>
<evidence type="ECO:0000256" key="2">
    <source>
        <dbReference type="ARBA" id="ARBA00007942"/>
    </source>
</evidence>
<comment type="similarity">
    <text evidence="2">Belongs to the binding-protein-dependent transport system permease family. AraH/RbsC subfamily.</text>
</comment>
<evidence type="ECO:0000256" key="12">
    <source>
        <dbReference type="SAM" id="Phobius"/>
    </source>
</evidence>
<dbReference type="PANTHER" id="PTHR32196">
    <property type="entry name" value="ABC TRANSPORTER PERMEASE PROTEIN YPHD-RELATED-RELATED"/>
    <property type="match status" value="1"/>
</dbReference>
<feature type="transmembrane region" description="Helical" evidence="12">
    <location>
        <begin position="61"/>
        <end position="80"/>
    </location>
</feature>
<dbReference type="GO" id="GO:0005886">
    <property type="term" value="C:plasma membrane"/>
    <property type="evidence" value="ECO:0007669"/>
    <property type="project" value="UniProtKB-SubCell"/>
</dbReference>
<feature type="transmembrane region" description="Helical" evidence="12">
    <location>
        <begin position="31"/>
        <end position="49"/>
    </location>
</feature>
<evidence type="ECO:0000256" key="9">
    <source>
        <dbReference type="ARBA" id="ARBA00023136"/>
    </source>
</evidence>
<evidence type="ECO:0000256" key="5">
    <source>
        <dbReference type="ARBA" id="ARBA00022519"/>
    </source>
</evidence>
<gene>
    <name evidence="13" type="ORF">CUN67_28880</name>
</gene>
<evidence type="ECO:0000256" key="6">
    <source>
        <dbReference type="ARBA" id="ARBA00022597"/>
    </source>
</evidence>
<keyword evidence="8 12" id="KW-1133">Transmembrane helix</keyword>
<feature type="transmembrane region" description="Helical" evidence="12">
    <location>
        <begin position="135"/>
        <end position="158"/>
    </location>
</feature>
<organism evidence="13 14">
    <name type="scientific">Pantoea cypripedii</name>
    <name type="common">Pectobacterium cypripedii</name>
    <name type="synonym">Erwinia cypripedii</name>
    <dbReference type="NCBI Taxonomy" id="55209"/>
    <lineage>
        <taxon>Bacteria</taxon>
        <taxon>Pseudomonadati</taxon>
        <taxon>Pseudomonadota</taxon>
        <taxon>Gammaproteobacteria</taxon>
        <taxon>Enterobacterales</taxon>
        <taxon>Erwiniaceae</taxon>
        <taxon>Pantoea</taxon>
    </lineage>
</organism>
<feature type="transmembrane region" description="Helical" evidence="12">
    <location>
        <begin position="232"/>
        <end position="254"/>
    </location>
</feature>
<keyword evidence="13" id="KW-0614">Plasmid</keyword>
<dbReference type="GO" id="GO:0022857">
    <property type="term" value="F:transmembrane transporter activity"/>
    <property type="evidence" value="ECO:0007669"/>
    <property type="project" value="InterPro"/>
</dbReference>
<accession>A0A6B9GGE1</accession>
<dbReference type="CDD" id="cd06579">
    <property type="entry name" value="TM_PBP1_transp_AraH_like"/>
    <property type="match status" value="1"/>
</dbReference>
<sequence>MSKNSETIQIQPSTTLSFGGTARAFISRRPWVGAAFSTLIVFIIFAAIAPHFTSAEALTSIALVAAQLAIVASAVTLLMIAGEYDLSVGAVLALCSMLTAFLASTFNISIPLVIVISLLASAAIGALHGTLVVKWAIPSFIATLGGLMFWRSMVYLISGGYPVSVPPGSSTLALLSERFPNGLSMGLFWCAVVLLAAHWVLEHTKWGNWIFATGGDPQAARVKGVPVKKVKIWLFVLTAVLACFAGIIQLGRFGTVDANRGMGMELEAIAAAVIGGTSLNGCVGSIVGTLLGCVIIAMIQQGLALINMPPAVYQALLGILVVGAVLTNRAIEKRARK</sequence>
<dbReference type="PANTHER" id="PTHR32196:SF32">
    <property type="entry name" value="XYLOSE TRANSPORT SYSTEM PERMEASE PROTEIN XYLH"/>
    <property type="match status" value="1"/>
</dbReference>
<keyword evidence="9 12" id="KW-0472">Membrane</keyword>
<evidence type="ECO:0000256" key="3">
    <source>
        <dbReference type="ARBA" id="ARBA00022448"/>
    </source>
</evidence>
<dbReference type="AlphaFoldDB" id="A0A6B9GGE1"/>
<feature type="transmembrane region" description="Helical" evidence="12">
    <location>
        <begin position="86"/>
        <end position="103"/>
    </location>
</feature>
<keyword evidence="5" id="KW-0997">Cell inner membrane</keyword>
<evidence type="ECO:0000256" key="10">
    <source>
        <dbReference type="ARBA" id="ARBA00035611"/>
    </source>
</evidence>
<evidence type="ECO:0000313" key="13">
    <source>
        <dbReference type="EMBL" id="QGY32949.1"/>
    </source>
</evidence>
<feature type="transmembrane region" description="Helical" evidence="12">
    <location>
        <begin position="179"/>
        <end position="201"/>
    </location>
</feature>
<evidence type="ECO:0000256" key="11">
    <source>
        <dbReference type="ARBA" id="ARBA00035686"/>
    </source>
</evidence>
<dbReference type="EMBL" id="CP024770">
    <property type="protein sequence ID" value="QGY32949.1"/>
    <property type="molecule type" value="Genomic_DNA"/>
</dbReference>
<dbReference type="Proteomes" id="UP000502005">
    <property type="component" value="Plasmid pNE1B"/>
</dbReference>
<comment type="subcellular location">
    <subcellularLocation>
        <location evidence="1">Cell inner membrane</location>
        <topology evidence="1">Multi-pass membrane protein</topology>
    </subcellularLocation>
</comment>
<protein>
    <recommendedName>
        <fullName evidence="11">Xylose transport system permease protein XylH</fullName>
    </recommendedName>
</protein>
<feature type="transmembrane region" description="Helical" evidence="12">
    <location>
        <begin position="110"/>
        <end position="129"/>
    </location>
</feature>
<keyword evidence="7 12" id="KW-0812">Transmembrane</keyword>
<proteinExistence type="inferred from homology"/>
<keyword evidence="6" id="KW-0762">Sugar transport</keyword>
<dbReference type="InterPro" id="IPR001851">
    <property type="entry name" value="ABC_transp_permease"/>
</dbReference>
<evidence type="ECO:0000256" key="4">
    <source>
        <dbReference type="ARBA" id="ARBA00022475"/>
    </source>
</evidence>
<feature type="transmembrane region" description="Helical" evidence="12">
    <location>
        <begin position="266"/>
        <end position="299"/>
    </location>
</feature>
<keyword evidence="4" id="KW-1003">Cell membrane</keyword>
<keyword evidence="3" id="KW-0813">Transport</keyword>